<name>A0A8J6J9L8_9FIRM</name>
<dbReference type="SUPFAM" id="SSF109604">
    <property type="entry name" value="HD-domain/PDEase-like"/>
    <property type="match status" value="1"/>
</dbReference>
<dbReference type="RefSeq" id="WP_147572609.1">
    <property type="nucleotide sequence ID" value="NZ_JACOPO010000008.1"/>
</dbReference>
<dbReference type="NCBIfam" id="TIGR00277">
    <property type="entry name" value="HDIG"/>
    <property type="match status" value="1"/>
</dbReference>
<accession>A0A8J6J9L8</accession>
<dbReference type="Proteomes" id="UP000628736">
    <property type="component" value="Unassembled WGS sequence"/>
</dbReference>
<evidence type="ECO:0000259" key="1">
    <source>
        <dbReference type="SMART" id="SM00471"/>
    </source>
</evidence>
<protein>
    <submittedName>
        <fullName evidence="2">HDIG domain-containing protein</fullName>
    </submittedName>
</protein>
<reference evidence="2" key="1">
    <citation type="submission" date="2020-08" db="EMBL/GenBank/DDBJ databases">
        <title>Genome public.</title>
        <authorList>
            <person name="Liu C."/>
            <person name="Sun Q."/>
        </authorList>
    </citation>
    <scope>NUCLEOTIDE SEQUENCE</scope>
    <source>
        <strain evidence="2">NSJ-23</strain>
    </source>
</reference>
<dbReference type="CDD" id="cd00077">
    <property type="entry name" value="HDc"/>
    <property type="match status" value="1"/>
</dbReference>
<dbReference type="InterPro" id="IPR003607">
    <property type="entry name" value="HD/PDEase_dom"/>
</dbReference>
<dbReference type="InterPro" id="IPR006675">
    <property type="entry name" value="HDIG_dom"/>
</dbReference>
<feature type="domain" description="HD/PDEase" evidence="1">
    <location>
        <begin position="31"/>
        <end position="148"/>
    </location>
</feature>
<evidence type="ECO:0000313" key="3">
    <source>
        <dbReference type="Proteomes" id="UP000628736"/>
    </source>
</evidence>
<organism evidence="2 3">
    <name type="scientific">Flintibacter hominis</name>
    <dbReference type="NCBI Taxonomy" id="2763048"/>
    <lineage>
        <taxon>Bacteria</taxon>
        <taxon>Bacillati</taxon>
        <taxon>Bacillota</taxon>
        <taxon>Clostridia</taxon>
        <taxon>Eubacteriales</taxon>
        <taxon>Flintibacter</taxon>
    </lineage>
</organism>
<comment type="caution">
    <text evidence="2">The sequence shown here is derived from an EMBL/GenBank/DDBJ whole genome shotgun (WGS) entry which is preliminary data.</text>
</comment>
<sequence length="165" mass="18748">MNRHILDFLQTTRELLESDQVRMMGRWKHHGPISTLDHSLFVAYLSYRAAKVLGLDARAAARGGLLHDLYLYDSKDKSAHPGWQCFDHPRAAARNAGELTWLSDKERNIILSHMWPLGGALPRSREAWLVDLVDTLCAGLEMSRVYHPARLRERLGVRPLLPACA</sequence>
<gene>
    <name evidence="2" type="ORF">H8S11_11105</name>
</gene>
<dbReference type="Pfam" id="PF01966">
    <property type="entry name" value="HD"/>
    <property type="match status" value="1"/>
</dbReference>
<proteinExistence type="predicted"/>
<evidence type="ECO:0000313" key="2">
    <source>
        <dbReference type="EMBL" id="MBC5723356.1"/>
    </source>
</evidence>
<dbReference type="SMART" id="SM00471">
    <property type="entry name" value="HDc"/>
    <property type="match status" value="1"/>
</dbReference>
<keyword evidence="3" id="KW-1185">Reference proteome</keyword>
<dbReference type="InterPro" id="IPR006674">
    <property type="entry name" value="HD_domain"/>
</dbReference>
<dbReference type="EMBL" id="JACOPO010000008">
    <property type="protein sequence ID" value="MBC5723356.1"/>
    <property type="molecule type" value="Genomic_DNA"/>
</dbReference>
<dbReference type="Gene3D" id="1.10.3210.10">
    <property type="entry name" value="Hypothetical protein af1432"/>
    <property type="match status" value="1"/>
</dbReference>
<dbReference type="AlphaFoldDB" id="A0A8J6J9L8"/>